<dbReference type="GO" id="GO:0016874">
    <property type="term" value="F:ligase activity"/>
    <property type="evidence" value="ECO:0007669"/>
    <property type="project" value="UniProtKB-KW"/>
</dbReference>
<keyword evidence="1" id="KW-0479">Metal-binding</keyword>
<name>A0A7L1M1A8_BOMGA</name>
<keyword evidence="2 4" id="KW-0863">Zinc-finger</keyword>
<evidence type="ECO:0000256" key="4">
    <source>
        <dbReference type="PROSITE-ProRule" id="PRU00175"/>
    </source>
</evidence>
<evidence type="ECO:0000313" key="8">
    <source>
        <dbReference type="Proteomes" id="UP000532545"/>
    </source>
</evidence>
<accession>A0A7L1M1A8</accession>
<dbReference type="AlphaFoldDB" id="A0A7L1M1A8"/>
<sequence>FLIKDTRRVISEAAKKSCFICCKMGASITCCKTGCDRTFHLPCAPDGECVTQYFGAYRQSFCWEHRPQQALQPRPSQHNTCIICLDTVEDKISYKTMGCPACQDARFHRHCIQRLALHAGIAFRCPCCLNQDLFMMEMLTMGIRLSKRAPSWHCDQEAGPSDQRHSRCDATMCLCPGGREHAEADGTWQLRLCSSCAAEGTHRCCSSLGNSTCSWECNTC</sequence>
<keyword evidence="7" id="KW-0436">Ligase</keyword>
<protein>
    <submittedName>
        <fullName evidence="7">G2E3 ligase</fullName>
    </submittedName>
</protein>
<dbReference type="InterPro" id="IPR013083">
    <property type="entry name" value="Znf_RING/FYVE/PHD"/>
</dbReference>
<dbReference type="Gene3D" id="3.30.40.10">
    <property type="entry name" value="Zinc/RING finger domain, C3HC4 (zinc finger)"/>
    <property type="match status" value="2"/>
</dbReference>
<feature type="domain" description="RING-type" evidence="5">
    <location>
        <begin position="81"/>
        <end position="128"/>
    </location>
</feature>
<evidence type="ECO:0000256" key="2">
    <source>
        <dbReference type="ARBA" id="ARBA00022771"/>
    </source>
</evidence>
<evidence type="ECO:0000259" key="6">
    <source>
        <dbReference type="PROSITE" id="PS51805"/>
    </source>
</evidence>
<feature type="non-terminal residue" evidence="7">
    <location>
        <position position="1"/>
    </location>
</feature>
<dbReference type="PROSITE" id="PS50089">
    <property type="entry name" value="ZF_RING_2"/>
    <property type="match status" value="1"/>
</dbReference>
<dbReference type="SUPFAM" id="SSF57903">
    <property type="entry name" value="FYVE/PHD zinc finger"/>
    <property type="match status" value="1"/>
</dbReference>
<proteinExistence type="predicted"/>
<evidence type="ECO:0000259" key="5">
    <source>
        <dbReference type="PROSITE" id="PS50089"/>
    </source>
</evidence>
<dbReference type="EMBL" id="VXBU01005428">
    <property type="protein sequence ID" value="NXN80975.1"/>
    <property type="molecule type" value="Genomic_DNA"/>
</dbReference>
<comment type="caution">
    <text evidence="7">The sequence shown here is derived from an EMBL/GenBank/DDBJ whole genome shotgun (WGS) entry which is preliminary data.</text>
</comment>
<dbReference type="InterPro" id="IPR051188">
    <property type="entry name" value="PHD-type_Zinc_Finger"/>
</dbReference>
<reference evidence="7 8" key="1">
    <citation type="submission" date="2019-09" db="EMBL/GenBank/DDBJ databases">
        <title>Bird 10,000 Genomes (B10K) Project - Family phase.</title>
        <authorList>
            <person name="Zhang G."/>
        </authorList>
    </citation>
    <scope>NUCLEOTIDE SEQUENCE [LARGE SCALE GENOMIC DNA]</scope>
    <source>
        <strain evidence="7">B10K-DU-002-23</strain>
        <tissue evidence="7">Muscle</tissue>
    </source>
</reference>
<dbReference type="PANTHER" id="PTHR12420">
    <property type="entry name" value="PHD FINGER PROTEIN"/>
    <property type="match status" value="1"/>
</dbReference>
<dbReference type="InterPro" id="IPR059102">
    <property type="entry name" value="PHD_PHF7/G2E3-like"/>
</dbReference>
<dbReference type="PANTHER" id="PTHR12420:SF47">
    <property type="entry name" value="PHD FINGER PROTEIN 7"/>
    <property type="match status" value="1"/>
</dbReference>
<feature type="domain" description="PHD-type" evidence="6">
    <location>
        <begin position="1"/>
        <end position="66"/>
    </location>
</feature>
<dbReference type="OrthoDB" id="512616at2759"/>
<dbReference type="Proteomes" id="UP000532545">
    <property type="component" value="Unassembled WGS sequence"/>
</dbReference>
<evidence type="ECO:0000256" key="1">
    <source>
        <dbReference type="ARBA" id="ARBA00022723"/>
    </source>
</evidence>
<dbReference type="Pfam" id="PF26054">
    <property type="entry name" value="PHD_G2E3"/>
    <property type="match status" value="1"/>
</dbReference>
<keyword evidence="3" id="KW-0862">Zinc</keyword>
<dbReference type="GO" id="GO:0005634">
    <property type="term" value="C:nucleus"/>
    <property type="evidence" value="ECO:0007669"/>
    <property type="project" value="TreeGrafter"/>
</dbReference>
<dbReference type="InterPro" id="IPR034732">
    <property type="entry name" value="EPHD"/>
</dbReference>
<dbReference type="Pfam" id="PF13771">
    <property type="entry name" value="zf-HC5HC2H"/>
    <property type="match status" value="1"/>
</dbReference>
<dbReference type="PROSITE" id="PS51805">
    <property type="entry name" value="EPHD"/>
    <property type="match status" value="1"/>
</dbReference>
<evidence type="ECO:0000256" key="3">
    <source>
        <dbReference type="ARBA" id="ARBA00022833"/>
    </source>
</evidence>
<dbReference type="InterPro" id="IPR001841">
    <property type="entry name" value="Znf_RING"/>
</dbReference>
<dbReference type="InterPro" id="IPR011011">
    <property type="entry name" value="Znf_FYVE_PHD"/>
</dbReference>
<organism evidence="7 8">
    <name type="scientific">Bombycilla garrulus</name>
    <name type="common">Bohemian waxwing</name>
    <name type="synonym">Lanius garrulus</name>
    <dbReference type="NCBI Taxonomy" id="125297"/>
    <lineage>
        <taxon>Eukaryota</taxon>
        <taxon>Metazoa</taxon>
        <taxon>Chordata</taxon>
        <taxon>Craniata</taxon>
        <taxon>Vertebrata</taxon>
        <taxon>Euteleostomi</taxon>
        <taxon>Archelosauria</taxon>
        <taxon>Archosauria</taxon>
        <taxon>Dinosauria</taxon>
        <taxon>Saurischia</taxon>
        <taxon>Theropoda</taxon>
        <taxon>Coelurosauria</taxon>
        <taxon>Aves</taxon>
        <taxon>Neognathae</taxon>
        <taxon>Neoaves</taxon>
        <taxon>Telluraves</taxon>
        <taxon>Australaves</taxon>
        <taxon>Passeriformes</taxon>
        <taxon>Bombycillidae</taxon>
        <taxon>Bombycilla</taxon>
    </lineage>
</organism>
<keyword evidence="8" id="KW-1185">Reference proteome</keyword>
<gene>
    <name evidence="7" type="primary">G2e3_0</name>
    <name evidence="7" type="ORF">BOMGAR_R00213</name>
</gene>
<dbReference type="GO" id="GO:0008270">
    <property type="term" value="F:zinc ion binding"/>
    <property type="evidence" value="ECO:0007669"/>
    <property type="project" value="UniProtKB-KW"/>
</dbReference>
<evidence type="ECO:0000313" key="7">
    <source>
        <dbReference type="EMBL" id="NXN80975.1"/>
    </source>
</evidence>
<feature type="non-terminal residue" evidence="7">
    <location>
        <position position="220"/>
    </location>
</feature>